<evidence type="ECO:0000256" key="6">
    <source>
        <dbReference type="RuleBase" id="RU363076"/>
    </source>
</evidence>
<comment type="caution">
    <text evidence="7">The sequence shown here is derived from an EMBL/GenBank/DDBJ whole genome shotgun (WGS) entry which is preliminary data.</text>
</comment>
<accession>A0ABT8YBB0</accession>
<evidence type="ECO:0000256" key="1">
    <source>
        <dbReference type="ARBA" id="ARBA00004370"/>
    </source>
</evidence>
<keyword evidence="8" id="KW-1185">Reference proteome</keyword>
<dbReference type="EMBL" id="JAUOTP010000004">
    <property type="protein sequence ID" value="MDO6414930.1"/>
    <property type="molecule type" value="Genomic_DNA"/>
</dbReference>
<dbReference type="CDD" id="cd06662">
    <property type="entry name" value="SURF1"/>
    <property type="match status" value="1"/>
</dbReference>
<evidence type="ECO:0000313" key="8">
    <source>
        <dbReference type="Proteomes" id="UP001169764"/>
    </source>
</evidence>
<evidence type="ECO:0000313" key="7">
    <source>
        <dbReference type="EMBL" id="MDO6414930.1"/>
    </source>
</evidence>
<keyword evidence="4 6" id="KW-1133">Transmembrane helix</keyword>
<dbReference type="Pfam" id="PF02104">
    <property type="entry name" value="SURF1"/>
    <property type="match status" value="1"/>
</dbReference>
<dbReference type="Proteomes" id="UP001169764">
    <property type="component" value="Unassembled WGS sequence"/>
</dbReference>
<reference evidence="7" key="1">
    <citation type="submission" date="2023-07" db="EMBL/GenBank/DDBJ databases">
        <authorList>
            <person name="Kim M."/>
        </authorList>
    </citation>
    <scope>NUCLEOTIDE SEQUENCE</scope>
    <source>
        <strain evidence="7">BIUV-7</strain>
    </source>
</reference>
<keyword evidence="3 6" id="KW-0812">Transmembrane</keyword>
<dbReference type="InterPro" id="IPR002994">
    <property type="entry name" value="Surf1/Shy1"/>
</dbReference>
<comment type="subcellular location">
    <subcellularLocation>
        <location evidence="6">Cell membrane</location>
        <topology evidence="6">Multi-pass membrane protein</topology>
    </subcellularLocation>
    <subcellularLocation>
        <location evidence="1">Membrane</location>
    </subcellularLocation>
</comment>
<dbReference type="RefSeq" id="WP_303542546.1">
    <property type="nucleotide sequence ID" value="NZ_JAUOTP010000004.1"/>
</dbReference>
<dbReference type="PROSITE" id="PS50895">
    <property type="entry name" value="SURF1"/>
    <property type="match status" value="1"/>
</dbReference>
<protein>
    <recommendedName>
        <fullName evidence="6">SURF1-like protein</fullName>
    </recommendedName>
</protein>
<name>A0ABT8YBB0_9SPHN</name>
<comment type="similarity">
    <text evidence="2 6">Belongs to the SURF1 family.</text>
</comment>
<dbReference type="PANTHER" id="PTHR23427:SF2">
    <property type="entry name" value="SURFEIT LOCUS PROTEIN 1"/>
    <property type="match status" value="1"/>
</dbReference>
<evidence type="ECO:0000256" key="2">
    <source>
        <dbReference type="ARBA" id="ARBA00007165"/>
    </source>
</evidence>
<organism evidence="7 8">
    <name type="scientific">Sphingomonas natans</name>
    <dbReference type="NCBI Taxonomy" id="3063330"/>
    <lineage>
        <taxon>Bacteria</taxon>
        <taxon>Pseudomonadati</taxon>
        <taxon>Pseudomonadota</taxon>
        <taxon>Alphaproteobacteria</taxon>
        <taxon>Sphingomonadales</taxon>
        <taxon>Sphingomonadaceae</taxon>
        <taxon>Sphingomonas</taxon>
    </lineage>
</organism>
<evidence type="ECO:0000256" key="5">
    <source>
        <dbReference type="ARBA" id="ARBA00023136"/>
    </source>
</evidence>
<keyword evidence="6" id="KW-1003">Cell membrane</keyword>
<dbReference type="PANTHER" id="PTHR23427">
    <property type="entry name" value="SURFEIT LOCUS PROTEIN"/>
    <property type="match status" value="1"/>
</dbReference>
<proteinExistence type="inferred from homology"/>
<sequence length="226" mass="25058">MKRVAIAALLTLTVAALVSLGVWQVQRRAWKHDLVAQVDRRLAAPPIDAPGPAAWRRIGPADVYTRIIVHGILRADRQTFVQAVTGYGPGFWVMAPVETDRGFTLLVNRGFVPQDLRRTARRPVPVTISGLLRLSEPGGGFLRTNDPAADRWYSRDVAAIAARRSLGVVAPYFIDGDARPGESWPKGGLTIVTFPDNHLLYAITWFTMATLLAGTGLRMAWRRRRR</sequence>
<comment type="caution">
    <text evidence="6">Lacks conserved residue(s) required for the propagation of feature annotation.</text>
</comment>
<feature type="transmembrane region" description="Helical" evidence="6">
    <location>
        <begin position="199"/>
        <end position="221"/>
    </location>
</feature>
<keyword evidence="5 6" id="KW-0472">Membrane</keyword>
<evidence type="ECO:0000256" key="3">
    <source>
        <dbReference type="ARBA" id="ARBA00022692"/>
    </source>
</evidence>
<dbReference type="InterPro" id="IPR045214">
    <property type="entry name" value="Surf1/Surf4"/>
</dbReference>
<evidence type="ECO:0000256" key="4">
    <source>
        <dbReference type="ARBA" id="ARBA00022989"/>
    </source>
</evidence>
<gene>
    <name evidence="7" type="ORF">Q4F19_11105</name>
</gene>